<keyword evidence="8" id="KW-1185">Reference proteome</keyword>
<dbReference type="InterPro" id="IPR008166">
    <property type="entry name" value="Glyco_transf_92"/>
</dbReference>
<proteinExistence type="predicted"/>
<dbReference type="GO" id="GO:0016757">
    <property type="term" value="F:glycosyltransferase activity"/>
    <property type="evidence" value="ECO:0007669"/>
    <property type="project" value="UniProtKB-KW"/>
</dbReference>
<keyword evidence="2 7" id="KW-0328">Glycosyltransferase</keyword>
<dbReference type="InterPro" id="IPR029044">
    <property type="entry name" value="Nucleotide-diphossugar_trans"/>
</dbReference>
<keyword evidence="4" id="KW-0812">Transmembrane</keyword>
<dbReference type="PANTHER" id="PTHR21461">
    <property type="entry name" value="GLYCOSYLTRANSFERASE FAMILY 92 PROTEIN"/>
    <property type="match status" value="1"/>
</dbReference>
<evidence type="ECO:0000313" key="8">
    <source>
        <dbReference type="Proteomes" id="UP001597173"/>
    </source>
</evidence>
<reference evidence="8" key="1">
    <citation type="journal article" date="2019" name="Int. J. Syst. Evol. Microbiol.">
        <title>The Global Catalogue of Microorganisms (GCM) 10K type strain sequencing project: providing services to taxonomists for standard genome sequencing and annotation.</title>
        <authorList>
            <consortium name="The Broad Institute Genomics Platform"/>
            <consortium name="The Broad Institute Genome Sequencing Center for Infectious Disease"/>
            <person name="Wu L."/>
            <person name="Ma J."/>
        </authorList>
    </citation>
    <scope>NUCLEOTIDE SEQUENCE [LARGE SCALE GENOMIC DNA]</scope>
    <source>
        <strain evidence="8">CCUG 55609</strain>
    </source>
</reference>
<comment type="subcellular location">
    <subcellularLocation>
        <location evidence="1">Membrane</location>
        <topology evidence="1">Single-pass membrane protein</topology>
    </subcellularLocation>
</comment>
<sequence length="318" mass="35840">MGLFRKRLPLTKYLEITPPEPAAERSGIMIATMIKNEANYVAEWLRYHHAVGIRHFVLYDDGSTDGTREVIAETLPPKYVTIVPWRGRMIDAESKATVNSQAIAFTHAIYNFGYDYKRIAFIDTDEFLVPKNGKTVEEAIAGLDEFPNISLPWHMFGTSGHKTPPEGGVLMNYTRRARDPMSRKKNASNFKCIVDPCEVVEVSIHQFKTRKHGEFSANDVGHLASRNGRKGAGFYSAQNLQLNHYYTRSEAELEAKLSRGAASTASHQRYRNRVMSAVKNIEADTVEDRAVIDLIQREGIDLGIEPQSVRLRVVRQGA</sequence>
<evidence type="ECO:0000256" key="6">
    <source>
        <dbReference type="ARBA" id="ARBA00023136"/>
    </source>
</evidence>
<keyword evidence="3 7" id="KW-0808">Transferase</keyword>
<keyword evidence="5" id="KW-1133">Transmembrane helix</keyword>
<gene>
    <name evidence="7" type="ORF">ACFQ33_17020</name>
</gene>
<dbReference type="Pfam" id="PF01697">
    <property type="entry name" value="Glyco_transf_92"/>
    <property type="match status" value="1"/>
</dbReference>
<name>A0ABW3Z031_MYCRA</name>
<dbReference type="SUPFAM" id="SSF53448">
    <property type="entry name" value="Nucleotide-diphospho-sugar transferases"/>
    <property type="match status" value="1"/>
</dbReference>
<dbReference type="PANTHER" id="PTHR21461:SF69">
    <property type="entry name" value="GLYCOSYLTRANSFERASE FAMILY 92 PROTEIN"/>
    <property type="match status" value="1"/>
</dbReference>
<evidence type="ECO:0000256" key="5">
    <source>
        <dbReference type="ARBA" id="ARBA00022989"/>
    </source>
</evidence>
<organism evidence="7 8">
    <name type="scientific">Mycoplana ramosa</name>
    <name type="common">Mycoplana bullata</name>
    <dbReference type="NCBI Taxonomy" id="40837"/>
    <lineage>
        <taxon>Bacteria</taxon>
        <taxon>Pseudomonadati</taxon>
        <taxon>Pseudomonadota</taxon>
        <taxon>Alphaproteobacteria</taxon>
        <taxon>Hyphomicrobiales</taxon>
        <taxon>Rhizobiaceae</taxon>
        <taxon>Mycoplana</taxon>
    </lineage>
</organism>
<evidence type="ECO:0000256" key="1">
    <source>
        <dbReference type="ARBA" id="ARBA00004167"/>
    </source>
</evidence>
<keyword evidence="6" id="KW-0472">Membrane</keyword>
<protein>
    <submittedName>
        <fullName evidence="7">Glycosyltransferase family 92 protein</fullName>
        <ecNumber evidence="7">2.4.-.-</ecNumber>
    </submittedName>
</protein>
<dbReference type="Proteomes" id="UP001597173">
    <property type="component" value="Unassembled WGS sequence"/>
</dbReference>
<evidence type="ECO:0000313" key="7">
    <source>
        <dbReference type="EMBL" id="MFD1329593.1"/>
    </source>
</evidence>
<dbReference type="EMBL" id="JBHTNF010000012">
    <property type="protein sequence ID" value="MFD1329593.1"/>
    <property type="molecule type" value="Genomic_DNA"/>
</dbReference>
<evidence type="ECO:0000256" key="3">
    <source>
        <dbReference type="ARBA" id="ARBA00022679"/>
    </source>
</evidence>
<evidence type="ECO:0000256" key="4">
    <source>
        <dbReference type="ARBA" id="ARBA00022692"/>
    </source>
</evidence>
<dbReference type="RefSeq" id="WP_374840735.1">
    <property type="nucleotide sequence ID" value="NZ_JBHEEW010000016.1"/>
</dbReference>
<accession>A0ABW3Z031</accession>
<comment type="caution">
    <text evidence="7">The sequence shown here is derived from an EMBL/GenBank/DDBJ whole genome shotgun (WGS) entry which is preliminary data.</text>
</comment>
<evidence type="ECO:0000256" key="2">
    <source>
        <dbReference type="ARBA" id="ARBA00022676"/>
    </source>
</evidence>
<dbReference type="EC" id="2.4.-.-" evidence="7"/>